<dbReference type="PANTHER" id="PTHR43872:SF1">
    <property type="entry name" value="MONOOXYGENASE, PUTATIVE (AFU_ORTHOLOGUE AFUA_8G02570)-RELATED"/>
    <property type="match status" value="1"/>
</dbReference>
<keyword evidence="9" id="KW-1185">Reference proteome</keyword>
<dbReference type="GO" id="GO:0004499">
    <property type="term" value="F:N,N-dimethylaniline monooxygenase activity"/>
    <property type="evidence" value="ECO:0007669"/>
    <property type="project" value="InterPro"/>
</dbReference>
<dbReference type="RefSeq" id="WP_093477842.1">
    <property type="nucleotide sequence ID" value="NZ_FOUI01000015.1"/>
</dbReference>
<dbReference type="GO" id="GO:0050660">
    <property type="term" value="F:flavin adenine dinucleotide binding"/>
    <property type="evidence" value="ECO:0007669"/>
    <property type="project" value="InterPro"/>
</dbReference>
<organism evidence="8 9">
    <name type="scientific">Halopseudomonas yangmingensis</name>
    <dbReference type="NCBI Taxonomy" id="1720063"/>
    <lineage>
        <taxon>Bacteria</taxon>
        <taxon>Pseudomonadati</taxon>
        <taxon>Pseudomonadota</taxon>
        <taxon>Gammaproteobacteria</taxon>
        <taxon>Pseudomonadales</taxon>
        <taxon>Pseudomonadaceae</taxon>
        <taxon>Halopseudomonas</taxon>
    </lineage>
</organism>
<dbReference type="PANTHER" id="PTHR43872">
    <property type="entry name" value="MONOOXYGENASE, PUTATIVE (AFU_ORTHOLOGUE AFUA_8G02570)-RELATED"/>
    <property type="match status" value="1"/>
</dbReference>
<dbReference type="OrthoDB" id="312624at2"/>
<comment type="cofactor">
    <cofactor evidence="1">
        <name>FAD</name>
        <dbReference type="ChEBI" id="CHEBI:57692"/>
    </cofactor>
</comment>
<evidence type="ECO:0000256" key="5">
    <source>
        <dbReference type="ARBA" id="ARBA00022857"/>
    </source>
</evidence>
<evidence type="ECO:0000256" key="4">
    <source>
        <dbReference type="ARBA" id="ARBA00022827"/>
    </source>
</evidence>
<dbReference type="EMBL" id="FOUI01000015">
    <property type="protein sequence ID" value="SFM77917.1"/>
    <property type="molecule type" value="Genomic_DNA"/>
</dbReference>
<reference evidence="9" key="1">
    <citation type="submission" date="2016-10" db="EMBL/GenBank/DDBJ databases">
        <authorList>
            <person name="Varghese N."/>
            <person name="Submissions S."/>
        </authorList>
    </citation>
    <scope>NUCLEOTIDE SEQUENCE [LARGE SCALE GENOMIC DNA]</scope>
    <source>
        <strain evidence="9">DSM 24213</strain>
    </source>
</reference>
<sequence>MSAAQPHAEQPLDVLIVGAGLSGIGAACRLRQQCPDKQFLIIEARDAIGGTWDLFRYPGIRSDSDMYTLSYDFKPWANDKSIADGPDIRTYINEAADEHQLREQIRFGQRVERADWSSSEACWTLEISHRDSQGQPARYQLRSRFLYLCSGYYSYDQAYRPHFPGEEGFNGPIVHPQFWPEALDYRDKRVVVIGSGATAFSLVRWKNILTGIFYYRLARRRPGLFRKRLIEMAASELGPDINPAHFSPAYQPWDQRICVAPDGDLFKDIREGRASVVTDQIDRITSDGIRLASGASLPADIIVVATGLQLNAFGDIRLGVDGKAVEPAQTMAYKGMMLSDIPNCAMAFGYVNSSWTLKADLTADYVCRLLKHMDQTGMAIAVAERDSEVSEQPFLSFTSGYVQRASGLLPKQGDRIPWQVYQNYLQDRRIMRNSPIDDGVLRFYSASAVNRP</sequence>
<dbReference type="InterPro" id="IPR051820">
    <property type="entry name" value="FAD-binding_MO"/>
</dbReference>
<gene>
    <name evidence="8" type="ORF">SAMN05216217_11521</name>
</gene>
<dbReference type="Proteomes" id="UP000243629">
    <property type="component" value="Unassembled WGS sequence"/>
</dbReference>
<keyword evidence="5" id="KW-0521">NADP</keyword>
<evidence type="ECO:0000256" key="6">
    <source>
        <dbReference type="ARBA" id="ARBA00023002"/>
    </source>
</evidence>
<evidence type="ECO:0000313" key="8">
    <source>
        <dbReference type="EMBL" id="SFM77917.1"/>
    </source>
</evidence>
<evidence type="ECO:0000256" key="3">
    <source>
        <dbReference type="ARBA" id="ARBA00022630"/>
    </source>
</evidence>
<dbReference type="Pfam" id="PF13450">
    <property type="entry name" value="NAD_binding_8"/>
    <property type="match status" value="1"/>
</dbReference>
<evidence type="ECO:0000256" key="1">
    <source>
        <dbReference type="ARBA" id="ARBA00001974"/>
    </source>
</evidence>
<dbReference type="FunFam" id="3.50.50.60:FF:000228">
    <property type="entry name" value="FAD-containing monooxygenase EthA"/>
    <property type="match status" value="1"/>
</dbReference>
<proteinExistence type="inferred from homology"/>
<dbReference type="InterPro" id="IPR020946">
    <property type="entry name" value="Flavin_mOase-like"/>
</dbReference>
<accession>A0A1I4TMY7</accession>
<dbReference type="GO" id="GO:0050661">
    <property type="term" value="F:NADP binding"/>
    <property type="evidence" value="ECO:0007669"/>
    <property type="project" value="InterPro"/>
</dbReference>
<dbReference type="Gene3D" id="3.50.50.60">
    <property type="entry name" value="FAD/NAD(P)-binding domain"/>
    <property type="match status" value="3"/>
</dbReference>
<evidence type="ECO:0000256" key="2">
    <source>
        <dbReference type="ARBA" id="ARBA00010139"/>
    </source>
</evidence>
<keyword evidence="3" id="KW-0285">Flavoprotein</keyword>
<dbReference type="Pfam" id="PF00743">
    <property type="entry name" value="FMO-like"/>
    <property type="match status" value="1"/>
</dbReference>
<evidence type="ECO:0000313" key="9">
    <source>
        <dbReference type="Proteomes" id="UP000243629"/>
    </source>
</evidence>
<dbReference type="SUPFAM" id="SSF51905">
    <property type="entry name" value="FAD/NAD(P)-binding domain"/>
    <property type="match status" value="1"/>
</dbReference>
<dbReference type="AlphaFoldDB" id="A0A1I4TMY7"/>
<comment type="similarity">
    <text evidence="2">Belongs to the FAD-binding monooxygenase family.</text>
</comment>
<dbReference type="InterPro" id="IPR036188">
    <property type="entry name" value="FAD/NAD-bd_sf"/>
</dbReference>
<evidence type="ECO:0000256" key="7">
    <source>
        <dbReference type="ARBA" id="ARBA00023033"/>
    </source>
</evidence>
<name>A0A1I4TMY7_9GAMM</name>
<dbReference type="STRING" id="1720063.SAMN05216217_11521"/>
<keyword evidence="4" id="KW-0274">FAD</keyword>
<keyword evidence="7" id="KW-0503">Monooxygenase</keyword>
<keyword evidence="6" id="KW-0560">Oxidoreductase</keyword>
<protein>
    <submittedName>
        <fullName evidence="8">Predicted flavoprotein CzcO associated with the cation diffusion facilitator CzcD</fullName>
    </submittedName>
</protein>